<comment type="caution">
    <text evidence="2">The sequence shown here is derived from an EMBL/GenBank/DDBJ whole genome shotgun (WGS) entry which is preliminary data.</text>
</comment>
<evidence type="ECO:0000313" key="2">
    <source>
        <dbReference type="EMBL" id="MFD1890184.1"/>
    </source>
</evidence>
<dbReference type="Proteomes" id="UP001597326">
    <property type="component" value="Unassembled WGS sequence"/>
</dbReference>
<evidence type="ECO:0000259" key="1">
    <source>
        <dbReference type="Pfam" id="PF00501"/>
    </source>
</evidence>
<gene>
    <name evidence="2" type="ORF">ACFSCS_08300</name>
</gene>
<name>A0ABW4RVV7_9ACTN</name>
<dbReference type="InterPro" id="IPR000873">
    <property type="entry name" value="AMP-dep_synth/lig_dom"/>
</dbReference>
<dbReference type="EMBL" id="JBHUFZ010000017">
    <property type="protein sequence ID" value="MFD1890184.1"/>
    <property type="molecule type" value="Genomic_DNA"/>
</dbReference>
<dbReference type="InterPro" id="IPR050237">
    <property type="entry name" value="ATP-dep_AMP-bd_enzyme"/>
</dbReference>
<sequence>MNITSGDSLDGVLLTPCRPQELADLLPEALAGRRVLAPLGPEAERELAMLRPELPVAEPGAAVVVSTSGSTGAPKGAVLSAAALEAAARSTQQVLGRRTWTCPLPTHYVAGLMVLVRAHVDGTRVRMAASDLSDLDPAPGANAISLVPTQLFRALERPEVLQRLRRYTVLLGGAAVDPAVLQQAREAGLDVRTTYGMSETCGGCVWDGEPLPGVEVRLDDQQRIALAGEMVFSGYRLQPELTGQVLQQEAGRRSVLTSDRGELHQGRLRLLGRVDDVVVSGGVNVDLARVQRAVEALAPGSSQVLALPDVEWGRLVVLATTTEHDLAWWREQLSGELGRAALPRRVVRLDVLPRTSSGKIDRQALLRQLA</sequence>
<keyword evidence="3" id="KW-1185">Reference proteome</keyword>
<evidence type="ECO:0000313" key="3">
    <source>
        <dbReference type="Proteomes" id="UP001597326"/>
    </source>
</evidence>
<accession>A0ABW4RVV7</accession>
<dbReference type="Gene3D" id="3.30.300.30">
    <property type="match status" value="1"/>
</dbReference>
<dbReference type="RefSeq" id="WP_343873180.1">
    <property type="nucleotide sequence ID" value="NZ_BAAAIX010000014.1"/>
</dbReference>
<dbReference type="PANTHER" id="PTHR43767:SF1">
    <property type="entry name" value="NONRIBOSOMAL PEPTIDE SYNTHASE PES1 (EUROFUNG)-RELATED"/>
    <property type="match status" value="1"/>
</dbReference>
<dbReference type="Pfam" id="PF00501">
    <property type="entry name" value="AMP-binding"/>
    <property type="match status" value="1"/>
</dbReference>
<dbReference type="SUPFAM" id="SSF56801">
    <property type="entry name" value="Acetyl-CoA synthetase-like"/>
    <property type="match status" value="1"/>
</dbReference>
<dbReference type="InterPro" id="IPR045851">
    <property type="entry name" value="AMP-bd_C_sf"/>
</dbReference>
<dbReference type="PANTHER" id="PTHR43767">
    <property type="entry name" value="LONG-CHAIN-FATTY-ACID--COA LIGASE"/>
    <property type="match status" value="1"/>
</dbReference>
<reference evidence="3" key="1">
    <citation type="journal article" date="2019" name="Int. J. Syst. Evol. Microbiol.">
        <title>The Global Catalogue of Microorganisms (GCM) 10K type strain sequencing project: providing services to taxonomists for standard genome sequencing and annotation.</title>
        <authorList>
            <consortium name="The Broad Institute Genomics Platform"/>
            <consortium name="The Broad Institute Genome Sequencing Center for Infectious Disease"/>
            <person name="Wu L."/>
            <person name="Ma J."/>
        </authorList>
    </citation>
    <scope>NUCLEOTIDE SEQUENCE [LARGE SCALE GENOMIC DNA]</scope>
    <source>
        <strain evidence="3">CAIM 431</strain>
    </source>
</reference>
<organism evidence="2 3">
    <name type="scientific">Luteococcus peritonei</name>
    <dbReference type="NCBI Taxonomy" id="88874"/>
    <lineage>
        <taxon>Bacteria</taxon>
        <taxon>Bacillati</taxon>
        <taxon>Actinomycetota</taxon>
        <taxon>Actinomycetes</taxon>
        <taxon>Propionibacteriales</taxon>
        <taxon>Propionibacteriaceae</taxon>
        <taxon>Luteococcus</taxon>
    </lineage>
</organism>
<proteinExistence type="predicted"/>
<feature type="domain" description="AMP-dependent synthetase/ligase" evidence="1">
    <location>
        <begin position="55"/>
        <end position="234"/>
    </location>
</feature>
<dbReference type="InterPro" id="IPR042099">
    <property type="entry name" value="ANL_N_sf"/>
</dbReference>
<protein>
    <submittedName>
        <fullName evidence="2">AMP-binding protein</fullName>
    </submittedName>
</protein>
<dbReference type="Gene3D" id="3.40.50.12780">
    <property type="entry name" value="N-terminal domain of ligase-like"/>
    <property type="match status" value="1"/>
</dbReference>